<dbReference type="Pfam" id="PF13515">
    <property type="entry name" value="FUSC_2"/>
    <property type="match status" value="1"/>
</dbReference>
<evidence type="ECO:0000259" key="8">
    <source>
        <dbReference type="Pfam" id="PF12805"/>
    </source>
</evidence>
<comment type="similarity">
    <text evidence="6">Belongs to the YccS/YhfK family.</text>
</comment>
<dbReference type="AlphaFoldDB" id="A0A4Q7NFH8"/>
<evidence type="ECO:0000259" key="9">
    <source>
        <dbReference type="Pfam" id="PF13515"/>
    </source>
</evidence>
<feature type="transmembrane region" description="Helical" evidence="7">
    <location>
        <begin position="531"/>
        <end position="550"/>
    </location>
</feature>
<keyword evidence="2" id="KW-1003">Cell membrane</keyword>
<keyword evidence="4 7" id="KW-1133">Transmembrane helix</keyword>
<dbReference type="PANTHER" id="PTHR30509:SF9">
    <property type="entry name" value="MULTIDRUG RESISTANCE PROTEIN MDTO"/>
    <property type="match status" value="1"/>
</dbReference>
<gene>
    <name evidence="10" type="ORF">EV675_4553</name>
</gene>
<feature type="transmembrane region" description="Helical" evidence="7">
    <location>
        <begin position="37"/>
        <end position="57"/>
    </location>
</feature>
<organism evidence="10 11">
    <name type="scientific">Pigmentiphaga kullae</name>
    <dbReference type="NCBI Taxonomy" id="151784"/>
    <lineage>
        <taxon>Bacteria</taxon>
        <taxon>Pseudomonadati</taxon>
        <taxon>Pseudomonadota</taxon>
        <taxon>Betaproteobacteria</taxon>
        <taxon>Burkholderiales</taxon>
        <taxon>Alcaligenaceae</taxon>
        <taxon>Pigmentiphaga</taxon>
    </lineage>
</organism>
<dbReference type="GO" id="GO:0005886">
    <property type="term" value="C:plasma membrane"/>
    <property type="evidence" value="ECO:0007669"/>
    <property type="project" value="UniProtKB-SubCell"/>
</dbReference>
<feature type="transmembrane region" description="Helical" evidence="7">
    <location>
        <begin position="92"/>
        <end position="110"/>
    </location>
</feature>
<feature type="domain" description="Integral membrane protein YccS N-terminal" evidence="8">
    <location>
        <begin position="70"/>
        <end position="347"/>
    </location>
</feature>
<evidence type="ECO:0000256" key="3">
    <source>
        <dbReference type="ARBA" id="ARBA00022692"/>
    </source>
</evidence>
<dbReference type="InterPro" id="IPR032692">
    <property type="entry name" value="YccS_N"/>
</dbReference>
<name>A0A4Q7NFH8_9BURK</name>
<feature type="transmembrane region" description="Helical" evidence="7">
    <location>
        <begin position="456"/>
        <end position="473"/>
    </location>
</feature>
<feature type="transmembrane region" description="Helical" evidence="7">
    <location>
        <begin position="506"/>
        <end position="525"/>
    </location>
</feature>
<feature type="transmembrane region" description="Helical" evidence="7">
    <location>
        <begin position="429"/>
        <end position="447"/>
    </location>
</feature>
<keyword evidence="5 7" id="KW-0472">Membrane</keyword>
<keyword evidence="11" id="KW-1185">Reference proteome</keyword>
<evidence type="ECO:0000256" key="6">
    <source>
        <dbReference type="ARBA" id="ARBA00043993"/>
    </source>
</evidence>
<feature type="transmembrane region" description="Helical" evidence="7">
    <location>
        <begin position="12"/>
        <end position="31"/>
    </location>
</feature>
<feature type="domain" description="Integral membrane bound transporter" evidence="9">
    <location>
        <begin position="422"/>
        <end position="541"/>
    </location>
</feature>
<dbReference type="PANTHER" id="PTHR30509">
    <property type="entry name" value="P-HYDROXYBENZOIC ACID EFFLUX PUMP SUBUNIT-RELATED"/>
    <property type="match status" value="1"/>
</dbReference>
<evidence type="ECO:0000256" key="5">
    <source>
        <dbReference type="ARBA" id="ARBA00023136"/>
    </source>
</evidence>
<dbReference type="OrthoDB" id="8670769at2"/>
<feature type="transmembrane region" description="Helical" evidence="7">
    <location>
        <begin position="69"/>
        <end position="86"/>
    </location>
</feature>
<dbReference type="InterPro" id="IPR049453">
    <property type="entry name" value="Memb_transporter_dom"/>
</dbReference>
<feature type="transmembrane region" description="Helical" evidence="7">
    <location>
        <begin position="404"/>
        <end position="423"/>
    </location>
</feature>
<protein>
    <submittedName>
        <fullName evidence="10">Putative membrane protein YccC</fullName>
    </submittedName>
</protein>
<keyword evidence="3 7" id="KW-0812">Transmembrane</keyword>
<accession>A0A4Q7NFH8</accession>
<proteinExistence type="inferred from homology"/>
<evidence type="ECO:0000313" key="11">
    <source>
        <dbReference type="Proteomes" id="UP000292445"/>
    </source>
</evidence>
<reference evidence="10 11" key="1">
    <citation type="submission" date="2019-02" db="EMBL/GenBank/DDBJ databases">
        <title>Genomic Encyclopedia of Type Strains, Phase IV (KMG-IV): sequencing the most valuable type-strain genomes for metagenomic binning, comparative biology and taxonomic classification.</title>
        <authorList>
            <person name="Goeker M."/>
        </authorList>
    </citation>
    <scope>NUCLEOTIDE SEQUENCE [LARGE SCALE GENOMIC DNA]</scope>
    <source>
        <strain evidence="10 11">K24</strain>
    </source>
</reference>
<evidence type="ECO:0000256" key="1">
    <source>
        <dbReference type="ARBA" id="ARBA00004651"/>
    </source>
</evidence>
<dbReference type="EMBL" id="SGXC01000002">
    <property type="protein sequence ID" value="RZS81922.1"/>
    <property type="molecule type" value="Genomic_DNA"/>
</dbReference>
<feature type="transmembrane region" description="Helical" evidence="7">
    <location>
        <begin position="140"/>
        <end position="160"/>
    </location>
</feature>
<evidence type="ECO:0000256" key="2">
    <source>
        <dbReference type="ARBA" id="ARBA00022475"/>
    </source>
</evidence>
<comment type="caution">
    <text evidence="10">The sequence shown here is derived from an EMBL/GenBank/DDBJ whole genome shotgun (WGS) entry which is preliminary data.</text>
</comment>
<evidence type="ECO:0000313" key="10">
    <source>
        <dbReference type="EMBL" id="RZS81922.1"/>
    </source>
</evidence>
<evidence type="ECO:0000256" key="7">
    <source>
        <dbReference type="SAM" id="Phobius"/>
    </source>
</evidence>
<sequence>MDYSTKNIKKFIYSQYFYMGIRQALGVLMPALVLLGLFHHAALGLAATFGAMCVAIVDQPGPFRHRRNEMLGCALLGTLAAAITALASPYPLVLWVAVIVQCFGFSLLAVYGRKGGLIGFGCLLLMTLTMHDVLDARTAALHTAAVLVGGLWYTAFSLAVNRLLWYRQAQQAIAVCIFASAEYLEAKARFYDPDIDIEDNYRQLIARQAAVAEQQEAARDVVLRELPRRSDRKRDQYRTMLFNLFIDIVDLHETMVAVHTDYLLLRRVFKDSDLLVFFRDLLHKLSQDTEAVGLAVTQGMPSKSKFTVKAEVRAIEYEIELLKQRGFPEVEPEAYAALISTFRRARNAAYIVDRLHRHTGVAHLDEPSSLQVDASLQRFLSRQDFKLGRLSSNLRLSSPYLRHALRVTLAAAIGMTISSEWLMPHHAIHGYWVVLTILVIMKPGFALSKQRNLQRLAGTLIGCALVLALLFFVHNKFVLLAAMFVAVVMANSLVLLYYVGSSAFNTAFVLLSFHFLAPGSLMVVGERAIDTLVGSAIALACSYVFPYWEYRMLRPLLRRAIEANRHYLTASLGLVGTSVDNVEVHQENVDYRLARKNVHIAFGNFTNSFYRMMLEPKSKQRSPAQLNGLVIQLHDMAAQVGAAAPLIAALPALPPPMTETVEAVDRLLRDANAGKPVPPDEDERLKQLIRDMDGAVAAAQAGTVPADAERVLVLQQLAYQVKQMVKTALLIRATVPQVH</sequence>
<evidence type="ECO:0000256" key="4">
    <source>
        <dbReference type="ARBA" id="ARBA00022989"/>
    </source>
</evidence>
<comment type="subcellular location">
    <subcellularLocation>
        <location evidence="1">Cell membrane</location>
        <topology evidence="1">Multi-pass membrane protein</topology>
    </subcellularLocation>
</comment>
<dbReference type="Pfam" id="PF12805">
    <property type="entry name" value="FUSC-like"/>
    <property type="match status" value="1"/>
</dbReference>
<dbReference type="Proteomes" id="UP000292445">
    <property type="component" value="Unassembled WGS sequence"/>
</dbReference>
<feature type="transmembrane region" description="Helical" evidence="7">
    <location>
        <begin position="117"/>
        <end position="134"/>
    </location>
</feature>
<feature type="transmembrane region" description="Helical" evidence="7">
    <location>
        <begin position="479"/>
        <end position="499"/>
    </location>
</feature>
<dbReference type="RefSeq" id="WP_130360040.1">
    <property type="nucleotide sequence ID" value="NZ_SGXC01000002.1"/>
</dbReference>